<dbReference type="Proteomes" id="UP000292554">
    <property type="component" value="Unassembled WGS sequence"/>
</dbReference>
<evidence type="ECO:0000313" key="2">
    <source>
        <dbReference type="Proteomes" id="UP000292554"/>
    </source>
</evidence>
<dbReference type="EMBL" id="SJXE01000004">
    <property type="protein sequence ID" value="TCI03266.1"/>
    <property type="molecule type" value="Genomic_DNA"/>
</dbReference>
<name>A0ABY2AK87_9GAMM</name>
<accession>A0ABY2AK87</accession>
<gene>
    <name evidence="1" type="ORF">EZV61_10320</name>
</gene>
<proteinExistence type="predicted"/>
<organism evidence="1 2">
    <name type="scientific">Corallincola luteus</name>
    <dbReference type="NCBI Taxonomy" id="1775177"/>
    <lineage>
        <taxon>Bacteria</taxon>
        <taxon>Pseudomonadati</taxon>
        <taxon>Pseudomonadota</taxon>
        <taxon>Gammaproteobacteria</taxon>
        <taxon>Alteromonadales</taxon>
        <taxon>Psychromonadaceae</taxon>
        <taxon>Corallincola</taxon>
    </lineage>
</organism>
<protein>
    <submittedName>
        <fullName evidence="1">Uncharacterized protein</fullName>
    </submittedName>
</protein>
<comment type="caution">
    <text evidence="1">The sequence shown here is derived from an EMBL/GenBank/DDBJ whole genome shotgun (WGS) entry which is preliminary data.</text>
</comment>
<dbReference type="RefSeq" id="WP_131415462.1">
    <property type="nucleotide sequence ID" value="NZ_SJXE01000004.1"/>
</dbReference>
<reference evidence="1 2" key="1">
    <citation type="submission" date="2019-02" db="EMBL/GenBank/DDBJ databases">
        <title>Corallincola luteus sp. nov., a marine bacterium isolated from surface sediment of Bohai Sea in China.</title>
        <authorList>
            <person name="Ren Q."/>
        </authorList>
    </citation>
    <scope>NUCLEOTIDE SEQUENCE [LARGE SCALE GENOMIC DNA]</scope>
    <source>
        <strain evidence="1 2">DASS28</strain>
    </source>
</reference>
<sequence length="61" mass="6743">MSNPAHKILVLATTSSLPDAESNMLVELTSDADRFINHNFPIDWRGQHRCGLALRATPIKA</sequence>
<keyword evidence="2" id="KW-1185">Reference proteome</keyword>
<evidence type="ECO:0000313" key="1">
    <source>
        <dbReference type="EMBL" id="TCI03266.1"/>
    </source>
</evidence>